<dbReference type="Proteomes" id="UP000584374">
    <property type="component" value="Unassembled WGS sequence"/>
</dbReference>
<dbReference type="AlphaFoldDB" id="A0A840QCG2"/>
<proteinExistence type="predicted"/>
<accession>A0A840QCG2</accession>
<sequence length="57" mass="6089">MLASVIRAAVVHALQAPPAAFWRLDVAPLSHTMMSGNAGRWTLSETGHQLAPTPQPE</sequence>
<dbReference type="RefSeq" id="WP_184727325.1">
    <property type="nucleotide sequence ID" value="NZ_JACHIW010000001.1"/>
</dbReference>
<organism evidence="1 2">
    <name type="scientific">Saccharopolyspora phatthalungensis</name>
    <dbReference type="NCBI Taxonomy" id="664693"/>
    <lineage>
        <taxon>Bacteria</taxon>
        <taxon>Bacillati</taxon>
        <taxon>Actinomycetota</taxon>
        <taxon>Actinomycetes</taxon>
        <taxon>Pseudonocardiales</taxon>
        <taxon>Pseudonocardiaceae</taxon>
        <taxon>Saccharopolyspora</taxon>
    </lineage>
</organism>
<comment type="caution">
    <text evidence="1">The sequence shown here is derived from an EMBL/GenBank/DDBJ whole genome shotgun (WGS) entry which is preliminary data.</text>
</comment>
<gene>
    <name evidence="1" type="ORF">BJ970_003669</name>
</gene>
<protein>
    <submittedName>
        <fullName evidence="1">Broad specificity phosphatase PhoE</fullName>
    </submittedName>
</protein>
<dbReference type="EMBL" id="JACHIW010000001">
    <property type="protein sequence ID" value="MBB5156135.1"/>
    <property type="molecule type" value="Genomic_DNA"/>
</dbReference>
<evidence type="ECO:0000313" key="2">
    <source>
        <dbReference type="Proteomes" id="UP000584374"/>
    </source>
</evidence>
<name>A0A840QCG2_9PSEU</name>
<reference evidence="1 2" key="1">
    <citation type="submission" date="2020-08" db="EMBL/GenBank/DDBJ databases">
        <title>Sequencing the genomes of 1000 actinobacteria strains.</title>
        <authorList>
            <person name="Klenk H.-P."/>
        </authorList>
    </citation>
    <scope>NUCLEOTIDE SEQUENCE [LARGE SCALE GENOMIC DNA]</scope>
    <source>
        <strain evidence="1 2">DSM 45584</strain>
    </source>
</reference>
<keyword evidence="2" id="KW-1185">Reference proteome</keyword>
<evidence type="ECO:0000313" key="1">
    <source>
        <dbReference type="EMBL" id="MBB5156135.1"/>
    </source>
</evidence>